<reference evidence="3" key="2">
    <citation type="submission" date="2021-04" db="EMBL/GenBank/DDBJ databases">
        <authorList>
            <person name="Gilroy R."/>
        </authorList>
    </citation>
    <scope>NUCLEOTIDE SEQUENCE</scope>
    <source>
        <strain evidence="3">B3-3758</strain>
    </source>
</reference>
<dbReference type="PROSITE" id="PS51257">
    <property type="entry name" value="PROKAR_LIPOPROTEIN"/>
    <property type="match status" value="1"/>
</dbReference>
<protein>
    <submittedName>
        <fullName evidence="3">RagB/SusD family nutrient uptake outer membrane protein</fullName>
    </submittedName>
</protein>
<feature type="region of interest" description="Disordered" evidence="1">
    <location>
        <begin position="517"/>
        <end position="542"/>
    </location>
</feature>
<evidence type="ECO:0000313" key="4">
    <source>
        <dbReference type="Proteomes" id="UP000824236"/>
    </source>
</evidence>
<feature type="domain" description="SusD-like N-terminal" evidence="2">
    <location>
        <begin position="92"/>
        <end position="250"/>
    </location>
</feature>
<sequence>MKKNNILKLFAAAAVSAPMLTGCIEETFPEGGSATSEQIGASASALAASVNGIPSQMVQGYMVYGKQTHETDLAYPGLMLDQSNMLGDLVPTEYGYNWWWTYAACMQMGPSTYNSYLPWFTCYQFIKSANDVIASVDITDESLSDEMKGYAGIAYANRAFDYYMLMVLFEPMDNIYTDCSKVMGLTVPIVTEATTNDMAKNNPRVTREELVEFILSDLDKAESCFANFTPSSKTFPSLPVVYGLKAKVYLWNEQYAEAADYARRAIDACGGQPMTEAEWLDPTTGFNTATSGWMWYLHPSPDNLGNLANYTGHISAESSWGYADLYEPMILSSLYDEIAYTDFRKQAFLDPDRTLFNYQSVRGQSWLDGKPDYLSIKFRCGSGNYSDFSTGASVDIPIMRVEEMYFIEAEAIGASQGVAAGVAKLNSFMQGYRQPDYNFQTSDLRTFQLEVLKQMRIEFWGEGNAFPTAKRLKPDVIQNYEGTNVPIDQYKINTKGGKPNWTLVIPQFEVDANVALQDNNNPDPSSAIPVRPTPIGEFAPGN</sequence>
<dbReference type="Gene3D" id="1.25.40.390">
    <property type="match status" value="1"/>
</dbReference>
<dbReference type="InterPro" id="IPR033985">
    <property type="entry name" value="SusD-like_N"/>
</dbReference>
<dbReference type="InterPro" id="IPR011990">
    <property type="entry name" value="TPR-like_helical_dom_sf"/>
</dbReference>
<gene>
    <name evidence="3" type="ORF">H9791_02910</name>
</gene>
<reference evidence="3" key="1">
    <citation type="journal article" date="2021" name="PeerJ">
        <title>Extensive microbial diversity within the chicken gut microbiome revealed by metagenomics and culture.</title>
        <authorList>
            <person name="Gilroy R."/>
            <person name="Ravi A."/>
            <person name="Getino M."/>
            <person name="Pursley I."/>
            <person name="Horton D.L."/>
            <person name="Alikhan N.F."/>
            <person name="Baker D."/>
            <person name="Gharbi K."/>
            <person name="Hall N."/>
            <person name="Watson M."/>
            <person name="Adriaenssens E.M."/>
            <person name="Foster-Nyarko E."/>
            <person name="Jarju S."/>
            <person name="Secka A."/>
            <person name="Antonio M."/>
            <person name="Oren A."/>
            <person name="Chaudhuri R.R."/>
            <person name="La Ragione R."/>
            <person name="Hildebrand F."/>
            <person name="Pallen M.J."/>
        </authorList>
    </citation>
    <scope>NUCLEOTIDE SEQUENCE</scope>
    <source>
        <strain evidence="3">B3-3758</strain>
    </source>
</reference>
<dbReference type="Pfam" id="PF14322">
    <property type="entry name" value="SusD-like_3"/>
    <property type="match status" value="1"/>
</dbReference>
<evidence type="ECO:0000259" key="2">
    <source>
        <dbReference type="Pfam" id="PF14322"/>
    </source>
</evidence>
<organism evidence="3 4">
    <name type="scientific">Candidatus Bacteroides intestinipullorum</name>
    <dbReference type="NCBI Taxonomy" id="2838471"/>
    <lineage>
        <taxon>Bacteria</taxon>
        <taxon>Pseudomonadati</taxon>
        <taxon>Bacteroidota</taxon>
        <taxon>Bacteroidia</taxon>
        <taxon>Bacteroidales</taxon>
        <taxon>Bacteroidaceae</taxon>
        <taxon>Bacteroides</taxon>
    </lineage>
</organism>
<accession>A0A9E2KFG1</accession>
<name>A0A9E2KFG1_9BACE</name>
<dbReference type="AlphaFoldDB" id="A0A9E2KFG1"/>
<evidence type="ECO:0000313" key="3">
    <source>
        <dbReference type="EMBL" id="MBU3813448.1"/>
    </source>
</evidence>
<dbReference type="EMBL" id="JAHLFO010000036">
    <property type="protein sequence ID" value="MBU3813448.1"/>
    <property type="molecule type" value="Genomic_DNA"/>
</dbReference>
<comment type="caution">
    <text evidence="3">The sequence shown here is derived from an EMBL/GenBank/DDBJ whole genome shotgun (WGS) entry which is preliminary data.</text>
</comment>
<proteinExistence type="predicted"/>
<dbReference type="SUPFAM" id="SSF48452">
    <property type="entry name" value="TPR-like"/>
    <property type="match status" value="1"/>
</dbReference>
<dbReference type="Proteomes" id="UP000824236">
    <property type="component" value="Unassembled WGS sequence"/>
</dbReference>
<evidence type="ECO:0000256" key="1">
    <source>
        <dbReference type="SAM" id="MobiDB-lite"/>
    </source>
</evidence>